<feature type="signal peptide" evidence="1">
    <location>
        <begin position="1"/>
        <end position="20"/>
    </location>
</feature>
<dbReference type="PROSITE" id="PS51257">
    <property type="entry name" value="PROKAR_LIPOPROTEIN"/>
    <property type="match status" value="1"/>
</dbReference>
<evidence type="ECO:0000313" key="4">
    <source>
        <dbReference type="Proteomes" id="UP001308005"/>
    </source>
</evidence>
<organism evidence="3 4">
    <name type="scientific">Candidatus Thiothrix phosphatis</name>
    <dbReference type="NCBI Taxonomy" id="3112415"/>
    <lineage>
        <taxon>Bacteria</taxon>
        <taxon>Pseudomonadati</taxon>
        <taxon>Pseudomonadota</taxon>
        <taxon>Gammaproteobacteria</taxon>
        <taxon>Thiotrichales</taxon>
        <taxon>Thiotrichaceae</taxon>
        <taxon>Thiothrix</taxon>
    </lineage>
</organism>
<proteinExistence type="predicted"/>
<dbReference type="RefSeq" id="WP_324694399.1">
    <property type="nucleotide sequence ID" value="NZ_JAYMYJ010000082.1"/>
</dbReference>
<evidence type="ECO:0000259" key="2">
    <source>
        <dbReference type="Pfam" id="PF18914"/>
    </source>
</evidence>
<gene>
    <name evidence="3" type="ORF">VSS37_08500</name>
</gene>
<dbReference type="Pfam" id="PF18914">
    <property type="entry name" value="DUF5666"/>
    <property type="match status" value="4"/>
</dbReference>
<dbReference type="EMBL" id="JAYMYJ010000082">
    <property type="protein sequence ID" value="MEB4591013.1"/>
    <property type="molecule type" value="Genomic_DNA"/>
</dbReference>
<feature type="domain" description="DUF5666" evidence="2">
    <location>
        <begin position="106"/>
        <end position="165"/>
    </location>
</feature>
<reference evidence="3 4" key="2">
    <citation type="submission" date="2024-01" db="EMBL/GenBank/DDBJ databases">
        <authorList>
            <person name="Xie X."/>
        </authorList>
    </citation>
    <scope>NUCLEOTIDE SEQUENCE [LARGE SCALE GENOMIC DNA]</scope>
    <source>
        <strain evidence="3">SCUT-1</strain>
    </source>
</reference>
<feature type="domain" description="DUF5666" evidence="2">
    <location>
        <begin position="331"/>
        <end position="398"/>
    </location>
</feature>
<feature type="chain" id="PRO_5045765365" evidence="1">
    <location>
        <begin position="21"/>
        <end position="407"/>
    </location>
</feature>
<dbReference type="InterPro" id="IPR043724">
    <property type="entry name" value="DUF5666"/>
</dbReference>
<reference evidence="4" key="1">
    <citation type="submission" date="2023-07" db="EMBL/GenBank/DDBJ databases">
        <title>The carbon used by Thiothrix.</title>
        <authorList>
            <person name="Chen L."/>
        </authorList>
    </citation>
    <scope>NUCLEOTIDE SEQUENCE [LARGE SCALE GENOMIC DNA]</scope>
</reference>
<name>A0ABU6CW25_9GAMM</name>
<protein>
    <submittedName>
        <fullName evidence="3">DUF5666 domain-containing protein</fullName>
    </submittedName>
</protein>
<keyword evidence="4" id="KW-1185">Reference proteome</keyword>
<accession>A0ABU6CW25</accession>
<feature type="domain" description="DUF5666" evidence="2">
    <location>
        <begin position="258"/>
        <end position="316"/>
    </location>
</feature>
<feature type="domain" description="DUF5666" evidence="2">
    <location>
        <begin position="40"/>
        <end position="98"/>
    </location>
</feature>
<evidence type="ECO:0000256" key="1">
    <source>
        <dbReference type="SAM" id="SignalP"/>
    </source>
</evidence>
<dbReference type="Proteomes" id="UP001308005">
    <property type="component" value="Unassembled WGS sequence"/>
</dbReference>
<comment type="caution">
    <text evidence="3">The sequence shown here is derived from an EMBL/GenBank/DDBJ whole genome shotgun (WGS) entry which is preliminary data.</text>
</comment>
<evidence type="ECO:0000313" key="3">
    <source>
        <dbReference type="EMBL" id="MEB4591013.1"/>
    </source>
</evidence>
<sequence>MKIRTLFVTLALGMLLSACGAGVLQLATGGIGGTGISSGSITAFGSIFVNGVEYDVGQATFTRNGMAAGGQGDYSVGEYVTVKGTVNPDGVTGTATEVTFSSELNGTVTGVSTDNVSIQVLGQAVRTNALTVLSGFKQLTGLLAGNVVEVSGVRDAQGVLVASNIRLDQGNYQPGETQELKGSVLQVDALHSTVLIGGLSVDYSGAALIGFPAGAPEAGQYVRVRSVRAVDGARLVASELELQSASHQFAEGNRMELEGVITRFVSVNDFAVNSIPVVANAGTQFEHGSATQLALDALVEVDGQINANGAIVAEEVSIKESVSSGIDELSGNITAINPSAQEFTLAGVAIIVDSSTIWEDDSAYDVRQMGFPYLNVGDFVEVNVKPLGNGKLLALRVKRGDREEGEN</sequence>
<keyword evidence="1" id="KW-0732">Signal</keyword>